<dbReference type="Proteomes" id="UP001057452">
    <property type="component" value="Chromosome 9"/>
</dbReference>
<proteinExistence type="predicted"/>
<evidence type="ECO:0000313" key="2">
    <source>
        <dbReference type="Proteomes" id="UP001057452"/>
    </source>
</evidence>
<sequence>MIADLELSKKRHSLVQTLSGGMKRKLSVAIAFVGGSRAVILDEPTAGVDPYARRAIWDLILKYKQGRTILLSTHNMDEADLLGDRIAIISHGKLKCCGSPLFLKSTYGDGYKLTLVKKQNEGRGQGSQQQPPSSVAPSSSLSSSSVAPSSSVVLSSSVAPSSSLSPSSVAPSSVAPSSSLSPSSVAPSSVAPSSSSSSVASSSYVAPSSLSPCSQARVSQFIGQFVASCVLVSDSNTELSYVLPSEAVKKGCFERLFQALEQSLDSLALTSFGVMDTTLEEVFLKVSEEDQSLENSDADMKGSPGGSSVGKSSVGSAGLGLPQEGSGPSVESENPEVELSNLMSSSTMSQSQSSLKSSSSIGSVRGDEGGAPRRLLWRLLSAL</sequence>
<accession>A0ACB9X312</accession>
<keyword evidence="2" id="KW-1185">Reference proteome</keyword>
<dbReference type="EMBL" id="CM043793">
    <property type="protein sequence ID" value="KAI4820251.1"/>
    <property type="molecule type" value="Genomic_DNA"/>
</dbReference>
<gene>
    <name evidence="1" type="ORF">KUCAC02_028235</name>
</gene>
<name>A0ACB9X312_CHAAC</name>
<reference evidence="1" key="1">
    <citation type="submission" date="2022-05" db="EMBL/GenBank/DDBJ databases">
        <title>Chromosome-level genome of Chaenocephalus aceratus.</title>
        <authorList>
            <person name="Park H."/>
        </authorList>
    </citation>
    <scope>NUCLEOTIDE SEQUENCE</scope>
    <source>
        <strain evidence="1">KU_202001</strain>
    </source>
</reference>
<protein>
    <submittedName>
        <fullName evidence="1">Uncharacterized protein</fullName>
    </submittedName>
</protein>
<evidence type="ECO:0000313" key="1">
    <source>
        <dbReference type="EMBL" id="KAI4820251.1"/>
    </source>
</evidence>
<organism evidence="1 2">
    <name type="scientific">Chaenocephalus aceratus</name>
    <name type="common">Blackfin icefish</name>
    <name type="synonym">Chaenichthys aceratus</name>
    <dbReference type="NCBI Taxonomy" id="36190"/>
    <lineage>
        <taxon>Eukaryota</taxon>
        <taxon>Metazoa</taxon>
        <taxon>Chordata</taxon>
        <taxon>Craniata</taxon>
        <taxon>Vertebrata</taxon>
        <taxon>Euteleostomi</taxon>
        <taxon>Actinopterygii</taxon>
        <taxon>Neopterygii</taxon>
        <taxon>Teleostei</taxon>
        <taxon>Neoteleostei</taxon>
        <taxon>Acanthomorphata</taxon>
        <taxon>Eupercaria</taxon>
        <taxon>Perciformes</taxon>
        <taxon>Notothenioidei</taxon>
        <taxon>Channichthyidae</taxon>
        <taxon>Chaenocephalus</taxon>
    </lineage>
</organism>
<comment type="caution">
    <text evidence="1">The sequence shown here is derived from an EMBL/GenBank/DDBJ whole genome shotgun (WGS) entry which is preliminary data.</text>
</comment>